<protein>
    <submittedName>
        <fullName evidence="2">Uncharacterized protein</fullName>
    </submittedName>
</protein>
<evidence type="ECO:0000256" key="1">
    <source>
        <dbReference type="SAM" id="Phobius"/>
    </source>
</evidence>
<sequence>MHCMNIRLELILSYTVVASSVFYILLKRGLLCAREHVPTELCTTHEYFPIYTLECWDNPGVLDRLHDNHSSASRRCYIGGILGHAFSCKAAAASPLGTAIAEEVRGVL</sequence>
<feature type="transmembrane region" description="Helical" evidence="1">
    <location>
        <begin position="6"/>
        <end position="26"/>
    </location>
</feature>
<reference evidence="2" key="1">
    <citation type="submission" date="2019-01" db="EMBL/GenBank/DDBJ databases">
        <title>Draft genome sequences of three monokaryotic isolates of the white-rot basidiomycete fungus Dichomitus squalens.</title>
        <authorList>
            <consortium name="DOE Joint Genome Institute"/>
            <person name="Lopez S.C."/>
            <person name="Andreopoulos B."/>
            <person name="Pangilinan J."/>
            <person name="Lipzen A."/>
            <person name="Riley R."/>
            <person name="Ahrendt S."/>
            <person name="Ng V."/>
            <person name="Barry K."/>
            <person name="Daum C."/>
            <person name="Grigoriev I.V."/>
            <person name="Hilden K.S."/>
            <person name="Makela M.R."/>
            <person name="de Vries R.P."/>
        </authorList>
    </citation>
    <scope>NUCLEOTIDE SEQUENCE [LARGE SCALE GENOMIC DNA]</scope>
    <source>
        <strain evidence="2">OM18370.1</strain>
    </source>
</reference>
<accession>A0A4Q9MUP0</accession>
<dbReference type="Proteomes" id="UP000292957">
    <property type="component" value="Unassembled WGS sequence"/>
</dbReference>
<dbReference type="AlphaFoldDB" id="A0A4Q9MUP0"/>
<organism evidence="2">
    <name type="scientific">Dichomitus squalens</name>
    <dbReference type="NCBI Taxonomy" id="114155"/>
    <lineage>
        <taxon>Eukaryota</taxon>
        <taxon>Fungi</taxon>
        <taxon>Dikarya</taxon>
        <taxon>Basidiomycota</taxon>
        <taxon>Agaricomycotina</taxon>
        <taxon>Agaricomycetes</taxon>
        <taxon>Polyporales</taxon>
        <taxon>Polyporaceae</taxon>
        <taxon>Dichomitus</taxon>
    </lineage>
</organism>
<keyword evidence="1" id="KW-0472">Membrane</keyword>
<keyword evidence="1" id="KW-1133">Transmembrane helix</keyword>
<name>A0A4Q9MUP0_9APHY</name>
<proteinExistence type="predicted"/>
<gene>
    <name evidence="2" type="ORF">BD311DRAFT_752223</name>
</gene>
<evidence type="ECO:0000313" key="2">
    <source>
        <dbReference type="EMBL" id="TBU31670.1"/>
    </source>
</evidence>
<dbReference type="EMBL" id="ML143398">
    <property type="protein sequence ID" value="TBU31670.1"/>
    <property type="molecule type" value="Genomic_DNA"/>
</dbReference>
<keyword evidence="1" id="KW-0812">Transmembrane</keyword>